<organism evidence="1 2">
    <name type="scientific">Sphingobium baderi LL03</name>
    <dbReference type="NCBI Taxonomy" id="1114964"/>
    <lineage>
        <taxon>Bacteria</taxon>
        <taxon>Pseudomonadati</taxon>
        <taxon>Pseudomonadota</taxon>
        <taxon>Alphaproteobacteria</taxon>
        <taxon>Sphingomonadales</taxon>
        <taxon>Sphingomonadaceae</taxon>
        <taxon>Sphingobium</taxon>
    </lineage>
</organism>
<protein>
    <submittedName>
        <fullName evidence="1">Uncharacterized protein</fullName>
    </submittedName>
</protein>
<comment type="caution">
    <text evidence="1">The sequence shown here is derived from an EMBL/GenBank/DDBJ whole genome shotgun (WGS) entry which is preliminary data.</text>
</comment>
<sequence length="64" mass="6858">MNGQLHLEISEIPVYRRSSLAQVIGREDSIAFRDAGPAMLWIGVQKGPLGGVIGVQKGPLISMV</sequence>
<evidence type="ECO:0000313" key="2">
    <source>
        <dbReference type="Proteomes" id="UP000015524"/>
    </source>
</evidence>
<proteinExistence type="predicted"/>
<evidence type="ECO:0000313" key="1">
    <source>
        <dbReference type="EMBL" id="EQA96496.1"/>
    </source>
</evidence>
<dbReference type="AlphaFoldDB" id="T0G798"/>
<reference evidence="1 2" key="1">
    <citation type="journal article" date="2013" name="Genome Announc.">
        <title>Draft Genome Sequence of a Hexachlorocyclohexane-Degrading Bacterium, Sphingobium baderi Strain LL03T.</title>
        <authorList>
            <person name="Kaur J."/>
            <person name="Verma H."/>
            <person name="Tripathi C."/>
            <person name="Khurana J.P."/>
            <person name="Lal R."/>
        </authorList>
    </citation>
    <scope>NUCLEOTIDE SEQUENCE [LARGE SCALE GENOMIC DNA]</scope>
    <source>
        <strain evidence="1 2">LL03</strain>
    </source>
</reference>
<name>T0G798_9SPHN</name>
<dbReference type="EMBL" id="ATIB01000092">
    <property type="protein sequence ID" value="EQA96496.1"/>
    <property type="molecule type" value="Genomic_DNA"/>
</dbReference>
<accession>T0G798</accession>
<keyword evidence="2" id="KW-1185">Reference proteome</keyword>
<dbReference type="PATRIC" id="fig|1114964.8.peg.3668"/>
<gene>
    <name evidence="1" type="ORF">L485_24850</name>
</gene>
<dbReference type="Proteomes" id="UP000015524">
    <property type="component" value="Unassembled WGS sequence"/>
</dbReference>